<accession>A0A8X8D4Y5</accession>
<dbReference type="AlphaFoldDB" id="A0A8X8D4Y5"/>
<protein>
    <submittedName>
        <fullName evidence="1">Uncharacterized protein</fullName>
    </submittedName>
</protein>
<proteinExistence type="predicted"/>
<dbReference type="OrthoDB" id="831823at2759"/>
<dbReference type="Proteomes" id="UP000886885">
    <property type="component" value="Chromosome 4D"/>
</dbReference>
<dbReference type="EMBL" id="JAAWWB010000008">
    <property type="protein sequence ID" value="KAG6777817.1"/>
    <property type="molecule type" value="Genomic_DNA"/>
</dbReference>
<organism evidence="1 2">
    <name type="scientific">Populus tomentosa</name>
    <name type="common">Chinese white poplar</name>
    <dbReference type="NCBI Taxonomy" id="118781"/>
    <lineage>
        <taxon>Eukaryota</taxon>
        <taxon>Viridiplantae</taxon>
        <taxon>Streptophyta</taxon>
        <taxon>Embryophyta</taxon>
        <taxon>Tracheophyta</taxon>
        <taxon>Spermatophyta</taxon>
        <taxon>Magnoliopsida</taxon>
        <taxon>eudicotyledons</taxon>
        <taxon>Gunneridae</taxon>
        <taxon>Pentapetalae</taxon>
        <taxon>rosids</taxon>
        <taxon>fabids</taxon>
        <taxon>Malpighiales</taxon>
        <taxon>Salicaceae</taxon>
        <taxon>Saliceae</taxon>
        <taxon>Populus</taxon>
    </lineage>
</organism>
<keyword evidence="2" id="KW-1185">Reference proteome</keyword>
<reference evidence="1" key="1">
    <citation type="journal article" date="2020" name="bioRxiv">
        <title>Hybrid origin of Populus tomentosa Carr. identified through genome sequencing and phylogenomic analysis.</title>
        <authorList>
            <person name="An X."/>
            <person name="Gao K."/>
            <person name="Chen Z."/>
            <person name="Li J."/>
            <person name="Yang X."/>
            <person name="Yang X."/>
            <person name="Zhou J."/>
            <person name="Guo T."/>
            <person name="Zhao T."/>
            <person name="Huang S."/>
            <person name="Miao D."/>
            <person name="Khan W.U."/>
            <person name="Rao P."/>
            <person name="Ye M."/>
            <person name="Lei B."/>
            <person name="Liao W."/>
            <person name="Wang J."/>
            <person name="Ji L."/>
            <person name="Li Y."/>
            <person name="Guo B."/>
            <person name="Mustafa N.S."/>
            <person name="Li S."/>
            <person name="Yun Q."/>
            <person name="Keller S.R."/>
            <person name="Mao J."/>
            <person name="Zhang R."/>
            <person name="Strauss S.H."/>
        </authorList>
    </citation>
    <scope>NUCLEOTIDE SEQUENCE</scope>
    <source>
        <strain evidence="1">GM15</strain>
        <tissue evidence="1">Leaf</tissue>
    </source>
</reference>
<gene>
    <name evidence="1" type="ORF">POTOM_017653</name>
</gene>
<evidence type="ECO:0000313" key="1">
    <source>
        <dbReference type="EMBL" id="KAG6777817.1"/>
    </source>
</evidence>
<sequence length="176" mass="20153">MAEVVEETSREETRDDGGALADLAEANPNFLLELNLLIMVLSLVNSLSSEDRLNYAERETGNFRDQEEQQACMSRLHSRRHDINEFKLAGRRAQRFQQMIKDCRSLMRHSSSVQAWQKDVRGILSEERAGWQAPINNGRNSFLINFLQTNYRSPDIAVKITSTATIHNFLLTILIS</sequence>
<name>A0A8X8D4Y5_POPTO</name>
<evidence type="ECO:0000313" key="2">
    <source>
        <dbReference type="Proteomes" id="UP000886885"/>
    </source>
</evidence>
<comment type="caution">
    <text evidence="1">The sequence shown here is derived from an EMBL/GenBank/DDBJ whole genome shotgun (WGS) entry which is preliminary data.</text>
</comment>